<feature type="binding site" evidence="5">
    <location>
        <begin position="188"/>
        <end position="191"/>
    </location>
    <ligand>
        <name>substrate</name>
    </ligand>
</feature>
<comment type="similarity">
    <text evidence="5">Belongs to the protein N5-glutamine methyltransferase family. PrmC subfamily.</text>
</comment>
<dbReference type="InterPro" id="IPR004556">
    <property type="entry name" value="HemK-like"/>
</dbReference>
<evidence type="ECO:0000256" key="2">
    <source>
        <dbReference type="ARBA" id="ARBA00022679"/>
    </source>
</evidence>
<dbReference type="AlphaFoldDB" id="A0A9X2PLM3"/>
<evidence type="ECO:0000256" key="4">
    <source>
        <dbReference type="ARBA" id="ARBA00048391"/>
    </source>
</evidence>
<dbReference type="InterPro" id="IPR007848">
    <property type="entry name" value="Small_mtfrase_dom"/>
</dbReference>
<evidence type="ECO:0000256" key="3">
    <source>
        <dbReference type="ARBA" id="ARBA00022691"/>
    </source>
</evidence>
<dbReference type="Gene3D" id="1.10.8.10">
    <property type="entry name" value="DNA helicase RuvA subunit, C-terminal domain"/>
    <property type="match status" value="1"/>
</dbReference>
<accession>A0A9X2PLM3</accession>
<dbReference type="Gene3D" id="3.40.50.150">
    <property type="entry name" value="Vaccinia Virus protein VP39"/>
    <property type="match status" value="1"/>
</dbReference>
<dbReference type="PANTHER" id="PTHR18895:SF74">
    <property type="entry name" value="MTRF1L RELEASE FACTOR GLUTAMINE METHYLTRANSFERASE"/>
    <property type="match status" value="1"/>
</dbReference>
<dbReference type="RefSeq" id="WP_258734499.1">
    <property type="nucleotide sequence ID" value="NZ_JANTHZ010000012.1"/>
</dbReference>
<keyword evidence="9" id="KW-1185">Reference proteome</keyword>
<protein>
    <recommendedName>
        <fullName evidence="5">Release factor glutamine methyltransferase</fullName>
        <shortName evidence="5">RF MTase</shortName>
        <ecNumber evidence="5">2.1.1.297</ecNumber>
    </recommendedName>
    <alternativeName>
        <fullName evidence="5">N5-glutamine methyltransferase PrmC</fullName>
    </alternativeName>
    <alternativeName>
        <fullName evidence="5">Protein-(glutamine-N5) MTase PrmC</fullName>
    </alternativeName>
    <alternativeName>
        <fullName evidence="5">Protein-glutamine N-methyltransferase PrmC</fullName>
    </alternativeName>
</protein>
<evidence type="ECO:0000313" key="9">
    <source>
        <dbReference type="Proteomes" id="UP001151088"/>
    </source>
</evidence>
<proteinExistence type="inferred from homology"/>
<dbReference type="CDD" id="cd02440">
    <property type="entry name" value="AdoMet_MTases"/>
    <property type="match status" value="1"/>
</dbReference>
<dbReference type="Proteomes" id="UP001151088">
    <property type="component" value="Unassembled WGS sequence"/>
</dbReference>
<feature type="binding site" evidence="5">
    <location>
        <position position="145"/>
    </location>
    <ligand>
        <name>S-adenosyl-L-methionine</name>
        <dbReference type="ChEBI" id="CHEBI:59789"/>
    </ligand>
</feature>
<dbReference type="GO" id="GO:0102559">
    <property type="term" value="F:peptide chain release factor N(5)-glutamine methyltransferase activity"/>
    <property type="evidence" value="ECO:0007669"/>
    <property type="project" value="UniProtKB-EC"/>
</dbReference>
<feature type="binding site" evidence="5">
    <location>
        <position position="188"/>
    </location>
    <ligand>
        <name>S-adenosyl-L-methionine</name>
        <dbReference type="ChEBI" id="CHEBI:59789"/>
    </ligand>
</feature>
<evidence type="ECO:0000256" key="1">
    <source>
        <dbReference type="ARBA" id="ARBA00022603"/>
    </source>
</evidence>
<feature type="binding site" evidence="5">
    <location>
        <position position="174"/>
    </location>
    <ligand>
        <name>S-adenosyl-L-methionine</name>
        <dbReference type="ChEBI" id="CHEBI:59789"/>
    </ligand>
</feature>
<evidence type="ECO:0000313" key="8">
    <source>
        <dbReference type="EMBL" id="MCS0497342.1"/>
    </source>
</evidence>
<gene>
    <name evidence="5 8" type="primary">prmC</name>
    <name evidence="8" type="ORF">NVS89_19830</name>
</gene>
<dbReference type="NCBIfam" id="TIGR00536">
    <property type="entry name" value="hemK_fam"/>
    <property type="match status" value="1"/>
</dbReference>
<evidence type="ECO:0000259" key="6">
    <source>
        <dbReference type="Pfam" id="PF05175"/>
    </source>
</evidence>
<dbReference type="InterPro" id="IPR040758">
    <property type="entry name" value="PrmC_N"/>
</dbReference>
<dbReference type="InterPro" id="IPR029063">
    <property type="entry name" value="SAM-dependent_MTases_sf"/>
</dbReference>
<dbReference type="Pfam" id="PF05175">
    <property type="entry name" value="MTS"/>
    <property type="match status" value="1"/>
</dbReference>
<comment type="function">
    <text evidence="5">Methylates the class 1 translation termination release factors RF1/PrfA and RF2/PrfB on the glutamine residue of the universally conserved GGQ motif.</text>
</comment>
<evidence type="ECO:0000256" key="5">
    <source>
        <dbReference type="HAMAP-Rule" id="MF_02126"/>
    </source>
</evidence>
<dbReference type="GO" id="GO:0032259">
    <property type="term" value="P:methylation"/>
    <property type="evidence" value="ECO:0007669"/>
    <property type="project" value="UniProtKB-KW"/>
</dbReference>
<reference evidence="8" key="1">
    <citation type="submission" date="2022-08" db="EMBL/GenBank/DDBJ databases">
        <authorList>
            <person name="Li F."/>
        </authorList>
    </citation>
    <scope>NUCLEOTIDE SEQUENCE</scope>
    <source>
        <strain evidence="8">MQZ15Z-1</strain>
    </source>
</reference>
<dbReference type="HAMAP" id="MF_02126">
    <property type="entry name" value="RF_methyltr_PrmC"/>
    <property type="match status" value="1"/>
</dbReference>
<dbReference type="GO" id="GO:0003676">
    <property type="term" value="F:nucleic acid binding"/>
    <property type="evidence" value="ECO:0007669"/>
    <property type="project" value="InterPro"/>
</dbReference>
<comment type="caution">
    <text evidence="8">The sequence shown here is derived from an EMBL/GenBank/DDBJ whole genome shotgun (WGS) entry which is preliminary data.</text>
</comment>
<name>A0A9X2PLM3_9HYPH</name>
<dbReference type="NCBIfam" id="TIGR03534">
    <property type="entry name" value="RF_mod_PrmC"/>
    <property type="match status" value="1"/>
</dbReference>
<dbReference type="EMBL" id="JANTHZ010000012">
    <property type="protein sequence ID" value="MCS0497342.1"/>
    <property type="molecule type" value="Genomic_DNA"/>
</dbReference>
<sequence>MNSRADLLGDTVRRLEAAGIENPGREARHLMRAALGLSDLDLIARADAPVAGPDAEKLRSWTDRRAAGEPLARLTGTREFWSLDFALSPETLVPRPETETLIEAALDVFPDRAVPLRLLDLGTGSGAILAALLAEYPNATGVGVDLSEGAARQARENLARLGFAPRAAVLVGRWAGALGARFDLVVSNPPYIAGAEIGGLDIAVRAHDPHLALDGGPEGLDAYRAIADALPGLLVPGGRAILELGIGQEAAVAELLAARGLPADGPARRDLAGIARALVTLAR</sequence>
<dbReference type="EC" id="2.1.1.297" evidence="5"/>
<keyword evidence="2 5" id="KW-0808">Transferase</keyword>
<feature type="domain" description="Release factor glutamine methyltransferase N-terminal" evidence="7">
    <location>
        <begin position="7"/>
        <end position="76"/>
    </location>
</feature>
<dbReference type="PROSITE" id="PS00092">
    <property type="entry name" value="N6_MTASE"/>
    <property type="match status" value="1"/>
</dbReference>
<dbReference type="InterPro" id="IPR050320">
    <property type="entry name" value="N5-glutamine_MTase"/>
</dbReference>
<keyword evidence="1 5" id="KW-0489">Methyltransferase</keyword>
<feature type="binding site" evidence="5">
    <location>
        <begin position="122"/>
        <end position="126"/>
    </location>
    <ligand>
        <name>S-adenosyl-L-methionine</name>
        <dbReference type="ChEBI" id="CHEBI:59789"/>
    </ligand>
</feature>
<dbReference type="InterPro" id="IPR019874">
    <property type="entry name" value="RF_methyltr_PrmC"/>
</dbReference>
<dbReference type="InterPro" id="IPR002052">
    <property type="entry name" value="DNA_methylase_N6_adenine_CS"/>
</dbReference>
<feature type="domain" description="Methyltransferase small" evidence="6">
    <location>
        <begin position="117"/>
        <end position="196"/>
    </location>
</feature>
<dbReference type="SUPFAM" id="SSF53335">
    <property type="entry name" value="S-adenosyl-L-methionine-dependent methyltransferases"/>
    <property type="match status" value="1"/>
</dbReference>
<dbReference type="PANTHER" id="PTHR18895">
    <property type="entry name" value="HEMK METHYLTRANSFERASE"/>
    <property type="match status" value="1"/>
</dbReference>
<organism evidence="8 9">
    <name type="scientific">Ancylobacter mangrovi</name>
    <dbReference type="NCBI Taxonomy" id="2972472"/>
    <lineage>
        <taxon>Bacteria</taxon>
        <taxon>Pseudomonadati</taxon>
        <taxon>Pseudomonadota</taxon>
        <taxon>Alphaproteobacteria</taxon>
        <taxon>Hyphomicrobiales</taxon>
        <taxon>Xanthobacteraceae</taxon>
        <taxon>Ancylobacter</taxon>
    </lineage>
</organism>
<evidence type="ECO:0000259" key="7">
    <source>
        <dbReference type="Pfam" id="PF17827"/>
    </source>
</evidence>
<comment type="catalytic activity">
    <reaction evidence="4 5">
        <text>L-glutaminyl-[peptide chain release factor] + S-adenosyl-L-methionine = N(5)-methyl-L-glutaminyl-[peptide chain release factor] + S-adenosyl-L-homocysteine + H(+)</text>
        <dbReference type="Rhea" id="RHEA:42896"/>
        <dbReference type="Rhea" id="RHEA-COMP:10271"/>
        <dbReference type="Rhea" id="RHEA-COMP:10272"/>
        <dbReference type="ChEBI" id="CHEBI:15378"/>
        <dbReference type="ChEBI" id="CHEBI:30011"/>
        <dbReference type="ChEBI" id="CHEBI:57856"/>
        <dbReference type="ChEBI" id="CHEBI:59789"/>
        <dbReference type="ChEBI" id="CHEBI:61891"/>
        <dbReference type="EC" id="2.1.1.297"/>
    </reaction>
</comment>
<keyword evidence="3 5" id="KW-0949">S-adenosyl-L-methionine</keyword>
<dbReference type="Pfam" id="PF17827">
    <property type="entry name" value="PrmC_N"/>
    <property type="match status" value="1"/>
</dbReference>